<evidence type="ECO:0000256" key="1">
    <source>
        <dbReference type="ARBA" id="ARBA00000548"/>
    </source>
</evidence>
<keyword evidence="5" id="KW-0732">Signal</keyword>
<comment type="similarity">
    <text evidence="2">Belongs to the serine-aspartate repeat-containing protein (SDr) family.</text>
</comment>
<dbReference type="Proteomes" id="UP001596298">
    <property type="component" value="Unassembled WGS sequence"/>
</dbReference>
<evidence type="ECO:0000256" key="6">
    <source>
        <dbReference type="ARBA" id="ARBA00030238"/>
    </source>
</evidence>
<evidence type="ECO:0000256" key="2">
    <source>
        <dbReference type="ARBA" id="ARBA00007257"/>
    </source>
</evidence>
<feature type="region of interest" description="Disordered" evidence="7">
    <location>
        <begin position="1067"/>
        <end position="1109"/>
    </location>
</feature>
<dbReference type="EMBL" id="JBHSWH010000001">
    <property type="protein sequence ID" value="MFC6705026.1"/>
    <property type="molecule type" value="Genomic_DNA"/>
</dbReference>
<dbReference type="InterPro" id="IPR015919">
    <property type="entry name" value="Cadherin-like_sf"/>
</dbReference>
<comment type="caution">
    <text evidence="8">The sequence shown here is derived from an EMBL/GenBank/DDBJ whole genome shotgun (WGS) entry which is preliminary data.</text>
</comment>
<name>A0ABW2AF42_9MICO</name>
<reference evidence="9" key="1">
    <citation type="journal article" date="2019" name="Int. J. Syst. Evol. Microbiol.">
        <title>The Global Catalogue of Microorganisms (GCM) 10K type strain sequencing project: providing services to taxonomists for standard genome sequencing and annotation.</title>
        <authorList>
            <consortium name="The Broad Institute Genomics Platform"/>
            <consortium name="The Broad Institute Genome Sequencing Center for Infectious Disease"/>
            <person name="Wu L."/>
            <person name="Ma J."/>
        </authorList>
    </citation>
    <scope>NUCLEOTIDE SEQUENCE [LARGE SCALE GENOMIC DNA]</scope>
    <source>
        <strain evidence="9">CCUG 58127</strain>
    </source>
</reference>
<dbReference type="Pfam" id="PF13620">
    <property type="entry name" value="CarboxypepD_reg"/>
    <property type="match status" value="3"/>
</dbReference>
<dbReference type="Gene3D" id="2.60.40.10">
    <property type="entry name" value="Immunoglobulins"/>
    <property type="match status" value="9"/>
</dbReference>
<dbReference type="SUPFAM" id="SSF49313">
    <property type="entry name" value="Cadherin-like"/>
    <property type="match status" value="5"/>
</dbReference>
<keyword evidence="9" id="KW-1185">Reference proteome</keyword>
<evidence type="ECO:0000313" key="9">
    <source>
        <dbReference type="Proteomes" id="UP001596298"/>
    </source>
</evidence>
<dbReference type="InterPro" id="IPR013783">
    <property type="entry name" value="Ig-like_fold"/>
</dbReference>
<dbReference type="SUPFAM" id="SSF49478">
    <property type="entry name" value="Cna protein B-type domain"/>
    <property type="match status" value="4"/>
</dbReference>
<dbReference type="InterPro" id="IPR013784">
    <property type="entry name" value="Carb-bd-like_fold"/>
</dbReference>
<organism evidence="8 9">
    <name type="scientific">Flexivirga alba</name>
    <dbReference type="NCBI Taxonomy" id="702742"/>
    <lineage>
        <taxon>Bacteria</taxon>
        <taxon>Bacillati</taxon>
        <taxon>Actinomycetota</taxon>
        <taxon>Actinomycetes</taxon>
        <taxon>Micrococcales</taxon>
        <taxon>Dermacoccaceae</taxon>
        <taxon>Flexivirga</taxon>
    </lineage>
</organism>
<evidence type="ECO:0000256" key="4">
    <source>
        <dbReference type="ARBA" id="ARBA00022525"/>
    </source>
</evidence>
<dbReference type="Pfam" id="PF05345">
    <property type="entry name" value="He_PIG"/>
    <property type="match status" value="5"/>
</dbReference>
<protein>
    <recommendedName>
        <fullName evidence="3">alpha-amylase</fullName>
        <ecNumber evidence="3">3.2.1.1</ecNumber>
    </recommendedName>
    <alternativeName>
        <fullName evidence="6">1,4-alpha-D-glucan glucanohydrolase</fullName>
    </alternativeName>
</protein>
<comment type="catalytic activity">
    <reaction evidence="1">
        <text>Endohydrolysis of (1-&gt;4)-alpha-D-glucosidic linkages in polysaccharides containing three or more (1-&gt;4)-alpha-linked D-glucose units.</text>
        <dbReference type="EC" id="3.2.1.1"/>
    </reaction>
</comment>
<keyword evidence="4" id="KW-0964">Secreted</keyword>
<dbReference type="PANTHER" id="PTHR36108:SF13">
    <property type="entry name" value="COLOSSIN-B-RELATED"/>
    <property type="match status" value="1"/>
</dbReference>
<feature type="compositionally biased region" description="Low complexity" evidence="7">
    <location>
        <begin position="1098"/>
        <end position="1109"/>
    </location>
</feature>
<dbReference type="PANTHER" id="PTHR36108">
    <property type="entry name" value="COLOSSIN-B-RELATED"/>
    <property type="match status" value="1"/>
</dbReference>
<proteinExistence type="inferred from homology"/>
<dbReference type="Gene3D" id="2.60.40.1120">
    <property type="entry name" value="Carboxypeptidase-like, regulatory domain"/>
    <property type="match status" value="2"/>
</dbReference>
<dbReference type="RefSeq" id="WP_382404825.1">
    <property type="nucleotide sequence ID" value="NZ_JBHSWH010000001.1"/>
</dbReference>
<evidence type="ECO:0000256" key="7">
    <source>
        <dbReference type="SAM" id="MobiDB-lite"/>
    </source>
</evidence>
<dbReference type="SUPFAM" id="SSF49452">
    <property type="entry name" value="Starch-binding domain-like"/>
    <property type="match status" value="1"/>
</dbReference>
<gene>
    <name evidence="8" type="ORF">ACFQDH_07020</name>
</gene>
<accession>A0ABW2AF42</accession>
<evidence type="ECO:0000313" key="8">
    <source>
        <dbReference type="EMBL" id="MFC6705026.1"/>
    </source>
</evidence>
<dbReference type="EC" id="3.2.1.1" evidence="3"/>
<sequence length="1109" mass="106099">MAATGGTTPYTWSATGLPAGMTLAPSTGKITGTPTTAATSAVAVTVKDAAGKTATASLSLVVASAPVALKVTTSSLPGGTVGAAYSTTLAATGGNTPYTWSATGLPAGVTLAPSTGKITGTPTTAATSTVAVTVKDAAGKTATASLSLVVAPAPVALKITTSSLPGGTVGATYSTTLAATGGTTPYTWSATGLPAGLSLDAGTGKVTGTPTAAATSSVTVTVKDAAGKTATASLSLVVAPAALKVTSTALPGGMVGASYTASLTALGGTTPYTWSATGLPAGLTLAPATGKITGTPTAAATSTVTVAVKDAGGVTANAALSLVIAPAALKITITSLAGGTVGASYSTTLAATGGTTPYTWSAIGLPTGLTLNAGTGKVTGTPTTAATSSVVVTVKDAGGMTANASLSLVVAPALVRQPDIRGTVTSAATGAPIGGVVVMTGDGLQTTTAADGTYAFSGLAVGYYQICFNAQGVASAPDGGYVSVCDFNGFELSATPDHVADKALASGGAVSGTVTSATGSSGVGGVKVWVYDNSTGNIATPFGNATTASNGTYTFNGVTPDPSRYGVCFDASAGTGGPSQAGYLSQCYKNVPWNGQWYDVPSGTSRVPTVKGSTTPGIDASVTSGSGISGKVTAAPGGAGLAGVDVAVYDSTGNQIDSVTTVASGGYSMTGIPAGSYTVCFAAGDVSGGSSTTGYLSQCYNGVAWDGSSTMPSGATRVTASAGSTKTGVNAALVSAPGITGTVTAASGGAGLSGVWVYAFDSSGNDIGQTTTGSSGTYAITDLPAGNYTVCFDSSNASGGSSVTGYLSQCYQNVPWDDSWSDIPSGTPVTAKVGLTGINASLASAGGISGTVSAASDGAKVSGATVQAYDANGSSIGTEPTTATNGTYTVAGLATGTYTICFSASDASGGSSTSGYLSQCYRGIAWDGSSAPPAGTSAVPVTAGSVKPGVDAALKSAAGISGTVTSGGAGVGGVNVEVFNSAGNQVDSAATGTTGGFSVLGLPTGSYTVCFDARYATGGGSAAGYLSQCYNGIAWSDPSSDAPPSGTTAVSVTAGSTHSGLNATLTAAGVSRGPSPPAGPGSPRYPSMCMTRTATGSRTVTPIRRVPTR</sequence>
<evidence type="ECO:0000256" key="3">
    <source>
        <dbReference type="ARBA" id="ARBA00012595"/>
    </source>
</evidence>
<evidence type="ECO:0000256" key="5">
    <source>
        <dbReference type="ARBA" id="ARBA00022729"/>
    </source>
</evidence>